<dbReference type="InterPro" id="IPR016040">
    <property type="entry name" value="NAD(P)-bd_dom"/>
</dbReference>
<dbReference type="OrthoDB" id="3763081at2"/>
<reference evidence="2 3" key="1">
    <citation type="submission" date="2019-04" db="EMBL/GenBank/DDBJ databases">
        <title>Natronospirillum operosus gen. nov., sp. nov., a haloalkaliphilic satellite isolated from decaying biomass of laboratory culture of cyanobacterium Geitlerinema sp. and proposal of Natronospirillaceae fam. nov. and Saccharospirillaceae fam. nov.</title>
        <authorList>
            <person name="Kevbrin V."/>
            <person name="Boltyanskaya Y."/>
            <person name="Koziaeva V."/>
            <person name="Grouzdev D.S."/>
            <person name="Park M."/>
            <person name="Cho J."/>
        </authorList>
    </citation>
    <scope>NUCLEOTIDE SEQUENCE [LARGE SCALE GENOMIC DNA]</scope>
    <source>
        <strain evidence="2 3">G-116</strain>
    </source>
</reference>
<dbReference type="Proteomes" id="UP000297475">
    <property type="component" value="Unassembled WGS sequence"/>
</dbReference>
<protein>
    <submittedName>
        <fullName evidence="2">SDR family oxidoreductase</fullName>
    </submittedName>
</protein>
<dbReference type="SUPFAM" id="SSF51735">
    <property type="entry name" value="NAD(P)-binding Rossmann-fold domains"/>
    <property type="match status" value="1"/>
</dbReference>
<dbReference type="AlphaFoldDB" id="A0A4Z0W2J7"/>
<dbReference type="PANTHER" id="PTHR43355:SF2">
    <property type="entry name" value="FLAVIN REDUCTASE (NADPH)"/>
    <property type="match status" value="1"/>
</dbReference>
<accession>A0A4Z0W2J7</accession>
<dbReference type="Gene3D" id="3.40.50.720">
    <property type="entry name" value="NAD(P)-binding Rossmann-like Domain"/>
    <property type="match status" value="1"/>
</dbReference>
<evidence type="ECO:0000259" key="1">
    <source>
        <dbReference type="Pfam" id="PF13460"/>
    </source>
</evidence>
<dbReference type="CDD" id="cd05244">
    <property type="entry name" value="BVR-B_like_SDR_a"/>
    <property type="match status" value="1"/>
</dbReference>
<feature type="domain" description="NAD(P)-binding" evidence="1">
    <location>
        <begin position="7"/>
        <end position="194"/>
    </location>
</feature>
<dbReference type="InterPro" id="IPR036291">
    <property type="entry name" value="NAD(P)-bd_dom_sf"/>
</dbReference>
<evidence type="ECO:0000313" key="2">
    <source>
        <dbReference type="EMBL" id="TGG90626.1"/>
    </source>
</evidence>
<gene>
    <name evidence="2" type="ORF">E4656_18045</name>
</gene>
<dbReference type="RefSeq" id="WP_135484714.1">
    <property type="nucleotide sequence ID" value="NZ_SRMF01000012.1"/>
</dbReference>
<keyword evidence="3" id="KW-1185">Reference proteome</keyword>
<dbReference type="PANTHER" id="PTHR43355">
    <property type="entry name" value="FLAVIN REDUCTASE (NADPH)"/>
    <property type="match status" value="1"/>
</dbReference>
<dbReference type="Pfam" id="PF13460">
    <property type="entry name" value="NAD_binding_10"/>
    <property type="match status" value="1"/>
</dbReference>
<sequence length="206" mass="22660">MKLLIFGATGTIGREVVRQALARDFQVTALVRSADAFEPQSGLTVVTGDVLDPDDVERAFDRPDAVICTLGAGARGTVRSTGTRNIVQAMVAHDVRRLICLSTLGAGDSRVHLDFFWKYIMFGLLLRRAYADHQQQEACVMASVLDWTLVRPGAFADGPLTRAFRRVSGPHETGLALKISRADVAWFILEQLTSNEYLHRAPGITY</sequence>
<dbReference type="GO" id="GO:0042602">
    <property type="term" value="F:riboflavin reductase (NADPH) activity"/>
    <property type="evidence" value="ECO:0007669"/>
    <property type="project" value="TreeGrafter"/>
</dbReference>
<dbReference type="GO" id="GO:0004074">
    <property type="term" value="F:biliverdin reductase [NAD(P)H] activity"/>
    <property type="evidence" value="ECO:0007669"/>
    <property type="project" value="TreeGrafter"/>
</dbReference>
<name>A0A4Z0W2J7_9GAMM</name>
<proteinExistence type="predicted"/>
<organism evidence="2 3">
    <name type="scientific">Natronospirillum operosum</name>
    <dbReference type="NCBI Taxonomy" id="2759953"/>
    <lineage>
        <taxon>Bacteria</taxon>
        <taxon>Pseudomonadati</taxon>
        <taxon>Pseudomonadota</taxon>
        <taxon>Gammaproteobacteria</taxon>
        <taxon>Oceanospirillales</taxon>
        <taxon>Natronospirillaceae</taxon>
        <taxon>Natronospirillum</taxon>
    </lineage>
</organism>
<dbReference type="InterPro" id="IPR051606">
    <property type="entry name" value="Polyketide_Oxido-like"/>
</dbReference>
<dbReference type="EMBL" id="SRMF01000012">
    <property type="protein sequence ID" value="TGG90626.1"/>
    <property type="molecule type" value="Genomic_DNA"/>
</dbReference>
<comment type="caution">
    <text evidence="2">The sequence shown here is derived from an EMBL/GenBank/DDBJ whole genome shotgun (WGS) entry which is preliminary data.</text>
</comment>
<evidence type="ECO:0000313" key="3">
    <source>
        <dbReference type="Proteomes" id="UP000297475"/>
    </source>
</evidence>